<name>A0A918JN66_9BURK</name>
<dbReference type="PANTHER" id="PTHR45436:SF1">
    <property type="entry name" value="SENSOR PROTEIN QSEC"/>
    <property type="match status" value="1"/>
</dbReference>
<dbReference type="Gene3D" id="1.10.287.130">
    <property type="match status" value="1"/>
</dbReference>
<accession>A0A918JN66</accession>
<dbReference type="InterPro" id="IPR005467">
    <property type="entry name" value="His_kinase_dom"/>
</dbReference>
<evidence type="ECO:0000256" key="3">
    <source>
        <dbReference type="ARBA" id="ARBA00012438"/>
    </source>
</evidence>
<dbReference type="Pfam" id="PF02518">
    <property type="entry name" value="HATPase_c"/>
    <property type="match status" value="1"/>
</dbReference>
<evidence type="ECO:0000256" key="8">
    <source>
        <dbReference type="ARBA" id="ARBA00022989"/>
    </source>
</evidence>
<dbReference type="Proteomes" id="UP000608345">
    <property type="component" value="Unassembled WGS sequence"/>
</dbReference>
<sequence>MHNLNSLKLLKKNTRLLSKGSLSRYLIIRLMPALLVLFLLDFSVTWFITHEFSVVYWDLQDILLLILAGQVILVILFAWLVVYGIRSGLRSVNLISTQIAQRNEEDLQAIDMTNVPTELAPLVSRINELFRRLDESMAAQRRFIGHAAHQLRTPLAGLRLESELMLAQPLPEDVRKRAERIKSISNRMIHLGQQLLVLARADPGIRPQNSFSRIDLCEWVQTSGSEWVPKTRQQHIDLLLEAPACTVWIDGDPLLLEELLGNLIDNALKYAKGAKHIVLTVGQNPPSLSVEDDGCGIEPEDRQHVFEAFYRASGVGVSGSGLGLQVVQEIARAHGAGWSLVSKPVIKGTRITVVFPGPRIGTQLSRQEKKNAKKQ</sequence>
<keyword evidence="9 10" id="KW-0472">Membrane</keyword>
<dbReference type="GO" id="GO:0000155">
    <property type="term" value="F:phosphorelay sensor kinase activity"/>
    <property type="evidence" value="ECO:0007669"/>
    <property type="project" value="InterPro"/>
</dbReference>
<feature type="domain" description="Histidine kinase" evidence="11">
    <location>
        <begin position="146"/>
        <end position="359"/>
    </location>
</feature>
<evidence type="ECO:0000313" key="12">
    <source>
        <dbReference type="EMBL" id="GGW91086.1"/>
    </source>
</evidence>
<dbReference type="AlphaFoldDB" id="A0A918JN66"/>
<dbReference type="PRINTS" id="PR00344">
    <property type="entry name" value="BCTRLSENSOR"/>
</dbReference>
<dbReference type="InterPro" id="IPR003594">
    <property type="entry name" value="HATPase_dom"/>
</dbReference>
<dbReference type="RefSeq" id="WP_189385505.1">
    <property type="nucleotide sequence ID" value="NZ_BAABFY010000005.1"/>
</dbReference>
<evidence type="ECO:0000256" key="2">
    <source>
        <dbReference type="ARBA" id="ARBA00004370"/>
    </source>
</evidence>
<evidence type="ECO:0000256" key="9">
    <source>
        <dbReference type="ARBA" id="ARBA00023136"/>
    </source>
</evidence>
<feature type="transmembrane region" description="Helical" evidence="10">
    <location>
        <begin position="21"/>
        <end position="42"/>
    </location>
</feature>
<dbReference type="PANTHER" id="PTHR45436">
    <property type="entry name" value="SENSOR HISTIDINE KINASE YKOH"/>
    <property type="match status" value="1"/>
</dbReference>
<evidence type="ECO:0000256" key="7">
    <source>
        <dbReference type="ARBA" id="ARBA00022777"/>
    </source>
</evidence>
<keyword evidence="5" id="KW-0808">Transferase</keyword>
<keyword evidence="6 10" id="KW-0812">Transmembrane</keyword>
<comment type="caution">
    <text evidence="12">The sequence shown here is derived from an EMBL/GenBank/DDBJ whole genome shotgun (WGS) entry which is preliminary data.</text>
</comment>
<feature type="transmembrane region" description="Helical" evidence="10">
    <location>
        <begin position="62"/>
        <end position="85"/>
    </location>
</feature>
<dbReference type="EMBL" id="BMYS01000016">
    <property type="protein sequence ID" value="GGW91086.1"/>
    <property type="molecule type" value="Genomic_DNA"/>
</dbReference>
<dbReference type="SUPFAM" id="SSF47384">
    <property type="entry name" value="Homodimeric domain of signal transducing histidine kinase"/>
    <property type="match status" value="1"/>
</dbReference>
<dbReference type="SMART" id="SM00388">
    <property type="entry name" value="HisKA"/>
    <property type="match status" value="1"/>
</dbReference>
<evidence type="ECO:0000256" key="1">
    <source>
        <dbReference type="ARBA" id="ARBA00000085"/>
    </source>
</evidence>
<dbReference type="SUPFAM" id="SSF55874">
    <property type="entry name" value="ATPase domain of HSP90 chaperone/DNA topoisomerase II/histidine kinase"/>
    <property type="match status" value="1"/>
</dbReference>
<keyword evidence="4" id="KW-0597">Phosphoprotein</keyword>
<reference evidence="12" key="1">
    <citation type="journal article" date="2014" name="Int. J. Syst. Evol. Microbiol.">
        <title>Complete genome sequence of Corynebacterium casei LMG S-19264T (=DSM 44701T), isolated from a smear-ripened cheese.</title>
        <authorList>
            <consortium name="US DOE Joint Genome Institute (JGI-PGF)"/>
            <person name="Walter F."/>
            <person name="Albersmeier A."/>
            <person name="Kalinowski J."/>
            <person name="Ruckert C."/>
        </authorList>
    </citation>
    <scope>NUCLEOTIDE SEQUENCE</scope>
    <source>
        <strain evidence="12">KCTC 23732</strain>
    </source>
</reference>
<dbReference type="InterPro" id="IPR004358">
    <property type="entry name" value="Sig_transdc_His_kin-like_C"/>
</dbReference>
<dbReference type="CDD" id="cd00082">
    <property type="entry name" value="HisKA"/>
    <property type="match status" value="1"/>
</dbReference>
<keyword evidence="13" id="KW-1185">Reference proteome</keyword>
<keyword evidence="7 12" id="KW-0418">Kinase</keyword>
<evidence type="ECO:0000259" key="11">
    <source>
        <dbReference type="PROSITE" id="PS50109"/>
    </source>
</evidence>
<evidence type="ECO:0000256" key="6">
    <source>
        <dbReference type="ARBA" id="ARBA00022692"/>
    </source>
</evidence>
<dbReference type="SMART" id="SM00387">
    <property type="entry name" value="HATPase_c"/>
    <property type="match status" value="1"/>
</dbReference>
<dbReference type="InterPro" id="IPR036890">
    <property type="entry name" value="HATPase_C_sf"/>
</dbReference>
<reference evidence="12" key="2">
    <citation type="submission" date="2020-09" db="EMBL/GenBank/DDBJ databases">
        <authorList>
            <person name="Sun Q."/>
            <person name="Kim S."/>
        </authorList>
    </citation>
    <scope>NUCLEOTIDE SEQUENCE</scope>
    <source>
        <strain evidence="12">KCTC 23732</strain>
    </source>
</reference>
<organism evidence="12 13">
    <name type="scientific">Advenella faeciporci</name>
    <dbReference type="NCBI Taxonomy" id="797535"/>
    <lineage>
        <taxon>Bacteria</taxon>
        <taxon>Pseudomonadati</taxon>
        <taxon>Pseudomonadota</taxon>
        <taxon>Betaproteobacteria</taxon>
        <taxon>Burkholderiales</taxon>
        <taxon>Alcaligenaceae</taxon>
    </lineage>
</organism>
<dbReference type="InterPro" id="IPR036097">
    <property type="entry name" value="HisK_dim/P_sf"/>
</dbReference>
<protein>
    <recommendedName>
        <fullName evidence="3">histidine kinase</fullName>
        <ecNumber evidence="3">2.7.13.3</ecNumber>
    </recommendedName>
</protein>
<gene>
    <name evidence="12" type="ORF">GCM10011450_21580</name>
</gene>
<evidence type="ECO:0000313" key="13">
    <source>
        <dbReference type="Proteomes" id="UP000608345"/>
    </source>
</evidence>
<comment type="catalytic activity">
    <reaction evidence="1">
        <text>ATP + protein L-histidine = ADP + protein N-phospho-L-histidine.</text>
        <dbReference type="EC" id="2.7.13.3"/>
    </reaction>
</comment>
<proteinExistence type="predicted"/>
<dbReference type="Pfam" id="PF00512">
    <property type="entry name" value="HisKA"/>
    <property type="match status" value="1"/>
</dbReference>
<comment type="subcellular location">
    <subcellularLocation>
        <location evidence="2">Membrane</location>
    </subcellularLocation>
</comment>
<dbReference type="CDD" id="cd00075">
    <property type="entry name" value="HATPase"/>
    <property type="match status" value="1"/>
</dbReference>
<dbReference type="InterPro" id="IPR003661">
    <property type="entry name" value="HisK_dim/P_dom"/>
</dbReference>
<keyword evidence="8 10" id="KW-1133">Transmembrane helix</keyword>
<evidence type="ECO:0000256" key="5">
    <source>
        <dbReference type="ARBA" id="ARBA00022679"/>
    </source>
</evidence>
<dbReference type="InterPro" id="IPR050428">
    <property type="entry name" value="TCS_sensor_his_kinase"/>
</dbReference>
<dbReference type="Gene3D" id="3.30.565.10">
    <property type="entry name" value="Histidine kinase-like ATPase, C-terminal domain"/>
    <property type="match status" value="1"/>
</dbReference>
<evidence type="ECO:0000256" key="10">
    <source>
        <dbReference type="SAM" id="Phobius"/>
    </source>
</evidence>
<dbReference type="EC" id="2.7.13.3" evidence="3"/>
<dbReference type="GO" id="GO:0005886">
    <property type="term" value="C:plasma membrane"/>
    <property type="evidence" value="ECO:0007669"/>
    <property type="project" value="TreeGrafter"/>
</dbReference>
<dbReference type="PROSITE" id="PS50109">
    <property type="entry name" value="HIS_KIN"/>
    <property type="match status" value="1"/>
</dbReference>
<evidence type="ECO:0000256" key="4">
    <source>
        <dbReference type="ARBA" id="ARBA00022553"/>
    </source>
</evidence>